<keyword evidence="2" id="KW-1185">Reference proteome</keyword>
<protein>
    <submittedName>
        <fullName evidence="1">CchlQ</fullName>
    </submittedName>
</protein>
<dbReference type="EMBL" id="VKLS01000286">
    <property type="protein sequence ID" value="TSB36054.1"/>
    <property type="molecule type" value="Genomic_DNA"/>
</dbReference>
<sequence length="184" mass="19400">MDWGTLAGAVSGGALAMAGTVLADRLRHRYEADRGTGERRRAAYLEFITAAEACHARLRAIAKDPGAEADPGAAGRAALSEAGIYEARERLFLDATTGVASAGQAMFERLRALQRAVADGAGTDSVAFHDVHHPYIGTVWAYRVAVREELEGQLLAPADFGWGRWDGTDRCPTCREAAGAGAGA</sequence>
<dbReference type="AlphaFoldDB" id="A0A553Z3S1"/>
<dbReference type="Proteomes" id="UP000320888">
    <property type="component" value="Unassembled WGS sequence"/>
</dbReference>
<name>A0A553Z3S1_9ACTN</name>
<comment type="caution">
    <text evidence="1">The sequence shown here is derived from an EMBL/GenBank/DDBJ whole genome shotgun (WGS) entry which is preliminary data.</text>
</comment>
<evidence type="ECO:0000313" key="1">
    <source>
        <dbReference type="EMBL" id="TSB36054.1"/>
    </source>
</evidence>
<proteinExistence type="predicted"/>
<reference evidence="1 2" key="1">
    <citation type="submission" date="2019-07" db="EMBL/GenBank/DDBJ databases">
        <title>Draft genome for Streptomyces benahoarensis MZ03-48.</title>
        <authorList>
            <person name="Gonzalez-Pimentel J.L."/>
        </authorList>
    </citation>
    <scope>NUCLEOTIDE SEQUENCE [LARGE SCALE GENOMIC DNA]</scope>
    <source>
        <strain evidence="1 2">MZ03-48</strain>
    </source>
</reference>
<dbReference type="OrthoDB" id="3402039at2"/>
<gene>
    <name evidence="1" type="ORF">FNZ23_20170</name>
</gene>
<dbReference type="RefSeq" id="WP_143943524.1">
    <property type="nucleotide sequence ID" value="NZ_VKLS01000286.1"/>
</dbReference>
<evidence type="ECO:0000313" key="2">
    <source>
        <dbReference type="Proteomes" id="UP000320888"/>
    </source>
</evidence>
<organism evidence="1 2">
    <name type="scientific">Streptomyces benahoarensis</name>
    <dbReference type="NCBI Taxonomy" id="2595054"/>
    <lineage>
        <taxon>Bacteria</taxon>
        <taxon>Bacillati</taxon>
        <taxon>Actinomycetota</taxon>
        <taxon>Actinomycetes</taxon>
        <taxon>Kitasatosporales</taxon>
        <taxon>Streptomycetaceae</taxon>
        <taxon>Streptomyces</taxon>
    </lineage>
</organism>
<accession>A0A553Z3S1</accession>